<evidence type="ECO:0000256" key="5">
    <source>
        <dbReference type="SAM" id="MobiDB-lite"/>
    </source>
</evidence>
<accession>A0A9D1E0V6</accession>
<evidence type="ECO:0000256" key="3">
    <source>
        <dbReference type="ARBA" id="ARBA00023274"/>
    </source>
</evidence>
<dbReference type="PRINTS" id="PR00064">
    <property type="entry name" value="RIBOSOMALL35"/>
</dbReference>
<feature type="non-terminal residue" evidence="6">
    <location>
        <position position="52"/>
    </location>
</feature>
<dbReference type="InterPro" id="IPR037229">
    <property type="entry name" value="Ribosomal_bL35_sf"/>
</dbReference>
<reference evidence="6" key="2">
    <citation type="journal article" date="2021" name="PeerJ">
        <title>Extensive microbial diversity within the chicken gut microbiome revealed by metagenomics and culture.</title>
        <authorList>
            <person name="Gilroy R."/>
            <person name="Ravi A."/>
            <person name="Getino M."/>
            <person name="Pursley I."/>
            <person name="Horton D.L."/>
            <person name="Alikhan N.F."/>
            <person name="Baker D."/>
            <person name="Gharbi K."/>
            <person name="Hall N."/>
            <person name="Watson M."/>
            <person name="Adriaenssens E.M."/>
            <person name="Foster-Nyarko E."/>
            <person name="Jarju S."/>
            <person name="Secka A."/>
            <person name="Antonio M."/>
            <person name="Oren A."/>
            <person name="Chaudhuri R.R."/>
            <person name="La Ragione R."/>
            <person name="Hildebrand F."/>
            <person name="Pallen M.J."/>
        </authorList>
    </citation>
    <scope>NUCLEOTIDE SEQUENCE</scope>
    <source>
        <strain evidence="6">ChiHjej13B12-12457</strain>
    </source>
</reference>
<feature type="region of interest" description="Disordered" evidence="5">
    <location>
        <begin position="1"/>
        <end position="39"/>
    </location>
</feature>
<dbReference type="NCBIfam" id="TIGR00001">
    <property type="entry name" value="rpmI_bact"/>
    <property type="match status" value="1"/>
</dbReference>
<dbReference type="Pfam" id="PF01632">
    <property type="entry name" value="Ribosomal_L35p"/>
    <property type="match status" value="1"/>
</dbReference>
<evidence type="ECO:0000256" key="1">
    <source>
        <dbReference type="ARBA" id="ARBA00006598"/>
    </source>
</evidence>
<dbReference type="InterPro" id="IPR021137">
    <property type="entry name" value="Ribosomal_bL35-like"/>
</dbReference>
<organism evidence="6 7">
    <name type="scientific">Candidatus Coprenecus avistercoris</name>
    <dbReference type="NCBI Taxonomy" id="2840730"/>
    <lineage>
        <taxon>Bacteria</taxon>
        <taxon>Pseudomonadati</taxon>
        <taxon>Bacteroidota</taxon>
        <taxon>Bacteroidia</taxon>
        <taxon>Bacteroidales</taxon>
        <taxon>Rikenellaceae</taxon>
        <taxon>Rikenellaceae incertae sedis</taxon>
        <taxon>Candidatus Coprenecus</taxon>
    </lineage>
</organism>
<reference evidence="6" key="1">
    <citation type="submission" date="2020-10" db="EMBL/GenBank/DDBJ databases">
        <authorList>
            <person name="Gilroy R."/>
        </authorList>
    </citation>
    <scope>NUCLEOTIDE SEQUENCE</scope>
    <source>
        <strain evidence="6">ChiHjej13B12-12457</strain>
    </source>
</reference>
<sequence>MPKMKTNSGAKKRFVLTGTGKVKRRHAYHSHILTKKTTKQKRNLNKVVIADA</sequence>
<keyword evidence="2 4" id="KW-0689">Ribosomal protein</keyword>
<dbReference type="EMBL" id="DVHI01000040">
    <property type="protein sequence ID" value="HIR62518.1"/>
    <property type="molecule type" value="Genomic_DNA"/>
</dbReference>
<dbReference type="PROSITE" id="PS00936">
    <property type="entry name" value="RIBOSOMAL_L35"/>
    <property type="match status" value="1"/>
</dbReference>
<comment type="caution">
    <text evidence="6">The sequence shown here is derived from an EMBL/GenBank/DDBJ whole genome shotgun (WGS) entry which is preliminary data.</text>
</comment>
<dbReference type="GO" id="GO:0006412">
    <property type="term" value="P:translation"/>
    <property type="evidence" value="ECO:0007669"/>
    <property type="project" value="InterPro"/>
</dbReference>
<dbReference type="PANTHER" id="PTHR33343:SF1">
    <property type="entry name" value="LARGE RIBOSOMAL SUBUNIT PROTEIN BL35M"/>
    <property type="match status" value="1"/>
</dbReference>
<evidence type="ECO:0000313" key="6">
    <source>
        <dbReference type="EMBL" id="HIR62518.1"/>
    </source>
</evidence>
<dbReference type="InterPro" id="IPR001706">
    <property type="entry name" value="Ribosomal_bL35"/>
</dbReference>
<gene>
    <name evidence="6" type="primary">rpmI</name>
    <name evidence="6" type="ORF">IAC94_03220</name>
</gene>
<dbReference type="AlphaFoldDB" id="A0A9D1E0V6"/>
<dbReference type="SUPFAM" id="SSF143034">
    <property type="entry name" value="L35p-like"/>
    <property type="match status" value="1"/>
</dbReference>
<keyword evidence="3 4" id="KW-0687">Ribonucleoprotein</keyword>
<evidence type="ECO:0000313" key="7">
    <source>
        <dbReference type="Proteomes" id="UP000886744"/>
    </source>
</evidence>
<dbReference type="Proteomes" id="UP000886744">
    <property type="component" value="Unassembled WGS sequence"/>
</dbReference>
<proteinExistence type="inferred from homology"/>
<dbReference type="HAMAP" id="MF_00514">
    <property type="entry name" value="Ribosomal_bL35"/>
    <property type="match status" value="1"/>
</dbReference>
<comment type="similarity">
    <text evidence="1 4">Belongs to the bacterial ribosomal protein bL35 family.</text>
</comment>
<dbReference type="GO" id="GO:0003735">
    <property type="term" value="F:structural constituent of ribosome"/>
    <property type="evidence" value="ECO:0007669"/>
    <property type="project" value="InterPro"/>
</dbReference>
<dbReference type="InterPro" id="IPR018265">
    <property type="entry name" value="Ribosomal_bL35_CS"/>
</dbReference>
<dbReference type="FunFam" id="4.10.410.60:FF:000001">
    <property type="entry name" value="50S ribosomal protein L35"/>
    <property type="match status" value="1"/>
</dbReference>
<feature type="compositionally biased region" description="Basic residues" evidence="5">
    <location>
        <begin position="21"/>
        <end position="39"/>
    </location>
</feature>
<protein>
    <recommendedName>
        <fullName evidence="4">50S ribosomal protein L35</fullName>
    </recommendedName>
</protein>
<evidence type="ECO:0000256" key="4">
    <source>
        <dbReference type="RuleBase" id="RU000568"/>
    </source>
</evidence>
<dbReference type="GO" id="GO:0022625">
    <property type="term" value="C:cytosolic large ribosomal subunit"/>
    <property type="evidence" value="ECO:0007669"/>
    <property type="project" value="TreeGrafter"/>
</dbReference>
<dbReference type="Gene3D" id="4.10.410.60">
    <property type="match status" value="1"/>
</dbReference>
<name>A0A9D1E0V6_9BACT</name>
<dbReference type="PANTHER" id="PTHR33343">
    <property type="entry name" value="54S RIBOSOMAL PROTEIN BL35M"/>
    <property type="match status" value="1"/>
</dbReference>
<evidence type="ECO:0000256" key="2">
    <source>
        <dbReference type="ARBA" id="ARBA00022980"/>
    </source>
</evidence>